<proteinExistence type="predicted"/>
<organism evidence="2 3">
    <name type="scientific">Trichonephila clavipes</name>
    <name type="common">Golden silk orbweaver</name>
    <name type="synonym">Nephila clavipes</name>
    <dbReference type="NCBI Taxonomy" id="2585209"/>
    <lineage>
        <taxon>Eukaryota</taxon>
        <taxon>Metazoa</taxon>
        <taxon>Ecdysozoa</taxon>
        <taxon>Arthropoda</taxon>
        <taxon>Chelicerata</taxon>
        <taxon>Arachnida</taxon>
        <taxon>Araneae</taxon>
        <taxon>Araneomorphae</taxon>
        <taxon>Entelegynae</taxon>
        <taxon>Araneoidea</taxon>
        <taxon>Nephilidae</taxon>
        <taxon>Trichonephila</taxon>
    </lineage>
</organism>
<evidence type="ECO:0000313" key="3">
    <source>
        <dbReference type="Proteomes" id="UP000887159"/>
    </source>
</evidence>
<dbReference type="EMBL" id="BMAU01021296">
    <property type="protein sequence ID" value="GFY10204.1"/>
    <property type="molecule type" value="Genomic_DNA"/>
</dbReference>
<name>A0A8X6VF04_TRICX</name>
<comment type="caution">
    <text evidence="2">The sequence shown here is derived from an EMBL/GenBank/DDBJ whole genome shotgun (WGS) entry which is preliminary data.</text>
</comment>
<reference evidence="2" key="1">
    <citation type="submission" date="2020-08" db="EMBL/GenBank/DDBJ databases">
        <title>Multicomponent nature underlies the extraordinary mechanical properties of spider dragline silk.</title>
        <authorList>
            <person name="Kono N."/>
            <person name="Nakamura H."/>
            <person name="Mori M."/>
            <person name="Yoshida Y."/>
            <person name="Ohtoshi R."/>
            <person name="Malay A.D."/>
            <person name="Moran D.A.P."/>
            <person name="Tomita M."/>
            <person name="Numata K."/>
            <person name="Arakawa K."/>
        </authorList>
    </citation>
    <scope>NUCLEOTIDE SEQUENCE</scope>
</reference>
<evidence type="ECO:0000256" key="1">
    <source>
        <dbReference type="SAM" id="MobiDB-lite"/>
    </source>
</evidence>
<dbReference type="AlphaFoldDB" id="A0A8X6VF04"/>
<feature type="compositionally biased region" description="Basic residues" evidence="1">
    <location>
        <begin position="34"/>
        <end position="47"/>
    </location>
</feature>
<accession>A0A8X6VF04</accession>
<protein>
    <submittedName>
        <fullName evidence="2">Uncharacterized protein</fullName>
    </submittedName>
</protein>
<evidence type="ECO:0000313" key="2">
    <source>
        <dbReference type="EMBL" id="GFY10204.1"/>
    </source>
</evidence>
<gene>
    <name evidence="2" type="ORF">TNCV_2628831</name>
</gene>
<keyword evidence="3" id="KW-1185">Reference proteome</keyword>
<dbReference type="Proteomes" id="UP000887159">
    <property type="component" value="Unassembled WGS sequence"/>
</dbReference>
<feature type="region of interest" description="Disordered" evidence="1">
    <location>
        <begin position="32"/>
        <end position="86"/>
    </location>
</feature>
<sequence length="86" mass="9548">MTEDRYIFLPQVEPFSSPASVAFSSTLRSVAKECHRKKRSPSKRGQKRQSSPSGRRGRSAILPGVHGRRESNYLGAIESKSITADE</sequence>